<dbReference type="NCBIfam" id="TIGR01457">
    <property type="entry name" value="HAD-SF-IIA-hyp2"/>
    <property type="match status" value="1"/>
</dbReference>
<dbReference type="AlphaFoldDB" id="A0A0R2I7D3"/>
<feature type="binding site" evidence="6">
    <location>
        <position position="181"/>
    </location>
    <ligand>
        <name>substrate</name>
    </ligand>
</feature>
<dbReference type="InterPro" id="IPR036412">
    <property type="entry name" value="HAD-like_sf"/>
</dbReference>
<feature type="binding site" evidence="7">
    <location>
        <position position="11"/>
    </location>
    <ligand>
        <name>Mg(2+)</name>
        <dbReference type="ChEBI" id="CHEBI:18420"/>
    </ligand>
</feature>
<dbReference type="GeneID" id="89589497"/>
<keyword evidence="9" id="KW-1185">Reference proteome</keyword>
<evidence type="ECO:0000256" key="5">
    <source>
        <dbReference type="PIRSR" id="PIRSR000915-1"/>
    </source>
</evidence>
<accession>A0A0R2I7D3</accession>
<comment type="caution">
    <text evidence="8">The sequence shown here is derived from an EMBL/GenBank/DDBJ whole genome shotgun (WGS) entry which is preliminary data.</text>
</comment>
<feature type="binding site" evidence="7">
    <location>
        <position position="9"/>
    </location>
    <ligand>
        <name>Mg(2+)</name>
        <dbReference type="ChEBI" id="CHEBI:18420"/>
    </ligand>
</feature>
<feature type="binding site" evidence="7">
    <location>
        <position position="206"/>
    </location>
    <ligand>
        <name>Mg(2+)</name>
        <dbReference type="ChEBI" id="CHEBI:18420"/>
    </ligand>
</feature>
<evidence type="ECO:0000256" key="1">
    <source>
        <dbReference type="ARBA" id="ARBA00006696"/>
    </source>
</evidence>
<dbReference type="Pfam" id="PF13344">
    <property type="entry name" value="Hydrolase_6"/>
    <property type="match status" value="1"/>
</dbReference>
<dbReference type="GO" id="GO:0005737">
    <property type="term" value="C:cytoplasm"/>
    <property type="evidence" value="ECO:0007669"/>
    <property type="project" value="TreeGrafter"/>
</dbReference>
<dbReference type="RefSeq" id="WP_034568581.1">
    <property type="nucleotide sequence ID" value="NZ_JQBS01000001.1"/>
</dbReference>
<evidence type="ECO:0000256" key="2">
    <source>
        <dbReference type="ARBA" id="ARBA00022723"/>
    </source>
</evidence>
<name>A0A0R2I7D3_CARDV</name>
<feature type="active site" description="Proton donor" evidence="5">
    <location>
        <position position="11"/>
    </location>
</feature>
<protein>
    <submittedName>
        <fullName evidence="8">N-acetyl-glucosamine matabolism</fullName>
    </submittedName>
</protein>
<proteinExistence type="inferred from homology"/>
<evidence type="ECO:0000256" key="7">
    <source>
        <dbReference type="PIRSR" id="PIRSR000915-3"/>
    </source>
</evidence>
<dbReference type="Gene3D" id="3.40.50.1000">
    <property type="entry name" value="HAD superfamily/HAD-like"/>
    <property type="match status" value="2"/>
</dbReference>
<keyword evidence="2 7" id="KW-0479">Metal-binding</keyword>
<dbReference type="SUPFAM" id="SSF56784">
    <property type="entry name" value="HAD-like"/>
    <property type="match status" value="1"/>
</dbReference>
<dbReference type="Proteomes" id="UP000051658">
    <property type="component" value="Unassembled WGS sequence"/>
</dbReference>
<dbReference type="CDD" id="cd07530">
    <property type="entry name" value="HAD_Pase_UmpH-like"/>
    <property type="match status" value="1"/>
</dbReference>
<dbReference type="NCBIfam" id="TIGR01460">
    <property type="entry name" value="HAD-SF-IIA"/>
    <property type="match status" value="1"/>
</dbReference>
<evidence type="ECO:0000256" key="6">
    <source>
        <dbReference type="PIRSR" id="PIRSR000915-2"/>
    </source>
</evidence>
<dbReference type="InterPro" id="IPR006354">
    <property type="entry name" value="HAD-SF_hydro_IIA_hyp1"/>
</dbReference>
<keyword evidence="4 7" id="KW-0460">Magnesium</keyword>
<organism evidence="8 9">
    <name type="scientific">Carnobacterium divergens DSM 20623</name>
    <dbReference type="NCBI Taxonomy" id="1449336"/>
    <lineage>
        <taxon>Bacteria</taxon>
        <taxon>Bacillati</taxon>
        <taxon>Bacillota</taxon>
        <taxon>Bacilli</taxon>
        <taxon>Lactobacillales</taxon>
        <taxon>Carnobacteriaceae</taxon>
        <taxon>Carnobacterium</taxon>
    </lineage>
</organism>
<evidence type="ECO:0000256" key="3">
    <source>
        <dbReference type="ARBA" id="ARBA00022801"/>
    </source>
</evidence>
<sequence>MTYKGYLIDLDGTMYRGKEPIPAATRFIARLQEANIPFLFVTNNTTKSQEEVAENLATNFDIHVSKETVYTGSVATASYLKSLDKGNKVFVIGESGLKQELHEAGFIIEEKNPDYVVVALDRQARYQDFETATLAIHNGARFISTNKDTNLPSEKGLVPGAGALTALLIASTKQQPTYIGKPEAIIMNEALGVIGLAKEEVLMVGDNYETDIMAGIKNDIDSLLVFSGFTKPEDLLNVKEQPTYKVPSLDDWSLR</sequence>
<evidence type="ECO:0000256" key="4">
    <source>
        <dbReference type="ARBA" id="ARBA00022842"/>
    </source>
</evidence>
<dbReference type="EMBL" id="JQBS01000001">
    <property type="protein sequence ID" value="KRN57732.1"/>
    <property type="molecule type" value="Genomic_DNA"/>
</dbReference>
<dbReference type="PIRSF" id="PIRSF000915">
    <property type="entry name" value="PGP-type_phosphatase"/>
    <property type="match status" value="1"/>
</dbReference>
<gene>
    <name evidence="8" type="ORF">IV74_GL000987</name>
</gene>
<dbReference type="PATRIC" id="fig|1449336.4.peg.1011"/>
<dbReference type="InterPro" id="IPR023214">
    <property type="entry name" value="HAD_sf"/>
</dbReference>
<comment type="cofactor">
    <cofactor evidence="7">
        <name>Mg(2+)</name>
        <dbReference type="ChEBI" id="CHEBI:18420"/>
    </cofactor>
    <text evidence="7">Divalent metal ions. Mg(2+) is the most effective.</text>
</comment>
<evidence type="ECO:0000313" key="8">
    <source>
        <dbReference type="EMBL" id="KRN57732.1"/>
    </source>
</evidence>
<dbReference type="eggNOG" id="COG0647">
    <property type="taxonomic scope" value="Bacteria"/>
</dbReference>
<dbReference type="Pfam" id="PF13242">
    <property type="entry name" value="Hydrolase_like"/>
    <property type="match status" value="1"/>
</dbReference>
<comment type="similarity">
    <text evidence="1">Belongs to the HAD-like hydrolase superfamily. NagD family.</text>
</comment>
<reference evidence="8 9" key="1">
    <citation type="journal article" date="2015" name="Genome Announc.">
        <title>Expanding the biotechnology potential of lactobacilli through comparative genomics of 213 strains and associated genera.</title>
        <authorList>
            <person name="Sun Z."/>
            <person name="Harris H.M."/>
            <person name="McCann A."/>
            <person name="Guo C."/>
            <person name="Argimon S."/>
            <person name="Zhang W."/>
            <person name="Yang X."/>
            <person name="Jeffery I.B."/>
            <person name="Cooney J.C."/>
            <person name="Kagawa T.F."/>
            <person name="Liu W."/>
            <person name="Song Y."/>
            <person name="Salvetti E."/>
            <person name="Wrobel A."/>
            <person name="Rasinkangas P."/>
            <person name="Parkhill J."/>
            <person name="Rea M.C."/>
            <person name="O'Sullivan O."/>
            <person name="Ritari J."/>
            <person name="Douillard F.P."/>
            <person name="Paul Ross R."/>
            <person name="Yang R."/>
            <person name="Briner A.E."/>
            <person name="Felis G.E."/>
            <person name="de Vos W.M."/>
            <person name="Barrangou R."/>
            <person name="Klaenhammer T.R."/>
            <person name="Caufield P.W."/>
            <person name="Cui Y."/>
            <person name="Zhang H."/>
            <person name="O'Toole P.W."/>
        </authorList>
    </citation>
    <scope>NUCLEOTIDE SEQUENCE [LARGE SCALE GENOMIC DNA]</scope>
    <source>
        <strain evidence="8 9">DSM 20623</strain>
    </source>
</reference>
<dbReference type="SFLD" id="SFLDG01139">
    <property type="entry name" value="C2.A:_Pyridoxal_Phosphate_Phos"/>
    <property type="match status" value="1"/>
</dbReference>
<feature type="active site" description="Nucleophile" evidence="5">
    <location>
        <position position="9"/>
    </location>
</feature>
<evidence type="ECO:0000313" key="9">
    <source>
        <dbReference type="Proteomes" id="UP000051658"/>
    </source>
</evidence>
<dbReference type="PANTHER" id="PTHR19288">
    <property type="entry name" value="4-NITROPHENYLPHOSPHATASE-RELATED"/>
    <property type="match status" value="1"/>
</dbReference>
<dbReference type="SFLD" id="SFLDS00003">
    <property type="entry name" value="Haloacid_Dehalogenase"/>
    <property type="match status" value="1"/>
</dbReference>
<dbReference type="PANTHER" id="PTHR19288:SF46">
    <property type="entry name" value="HALOACID DEHALOGENASE-LIKE HYDROLASE DOMAIN-CONTAINING PROTEIN 2"/>
    <property type="match status" value="1"/>
</dbReference>
<dbReference type="GO" id="GO:0046872">
    <property type="term" value="F:metal ion binding"/>
    <property type="evidence" value="ECO:0007669"/>
    <property type="project" value="UniProtKB-KW"/>
</dbReference>
<dbReference type="InterPro" id="IPR006357">
    <property type="entry name" value="HAD-SF_hydro_IIA"/>
</dbReference>
<dbReference type="GO" id="GO:0016791">
    <property type="term" value="F:phosphatase activity"/>
    <property type="evidence" value="ECO:0007669"/>
    <property type="project" value="TreeGrafter"/>
</dbReference>
<dbReference type="FunFam" id="3.40.50.1000:FF:000053">
    <property type="entry name" value="TIGR01457 family HAD hydrolase"/>
    <property type="match status" value="1"/>
</dbReference>
<keyword evidence="3" id="KW-0378">Hydrolase</keyword>